<dbReference type="Proteomes" id="UP000322051">
    <property type="component" value="Unassembled WGS sequence"/>
</dbReference>
<gene>
    <name evidence="1" type="ORF">F1C02_05115</name>
</gene>
<dbReference type="RefSeq" id="WP_150397910.1">
    <property type="nucleotide sequence ID" value="NZ_VUAO01000011.1"/>
</dbReference>
<comment type="caution">
    <text evidence="1">The sequence shown here is derived from an EMBL/GenBank/DDBJ whole genome shotgun (WGS) entry which is preliminary data.</text>
</comment>
<sequence length="233" mass="26123">MAYARKNYEQSENVHSTAEMVNAVENDLDNDDLTCTKDADNKYSFSNKFGSVDGSVSSDNITITGDGTTTVDKSKLKDEYVDHMSQIQAMTKKIGSQSDNNHHVDKFSLQEYVVAGFLEANRHGNTPKEKIEYVENQIAKGIHITNNEYLSGLYKNNGKYGAAYNPSTSQYTEFTFNGNNITGINKGAGVISGELHLTKQELERKYGPYRADLTKILQGLEYNKKHAIDFYKK</sequence>
<dbReference type="AlphaFoldDB" id="A0AB73BQ16"/>
<dbReference type="EMBL" id="VUAO01000011">
    <property type="protein sequence ID" value="KAA8798134.1"/>
    <property type="molecule type" value="Genomic_DNA"/>
</dbReference>
<proteinExistence type="predicted"/>
<evidence type="ECO:0000313" key="1">
    <source>
        <dbReference type="EMBL" id="KAA8798134.1"/>
    </source>
</evidence>
<reference evidence="1 2" key="1">
    <citation type="submission" date="2019-09" db="EMBL/GenBank/DDBJ databases">
        <title>Comparative analysis of L. crispatus genomes revealed niche specific adaptation to different host and body sites.</title>
        <authorList>
            <person name="Pan M."/>
            <person name="Hidalgo-Cantabrana C."/>
            <person name="Barrangou R."/>
        </authorList>
    </citation>
    <scope>NUCLEOTIDE SEQUENCE [LARGE SCALE GENOMIC DNA]</scope>
    <source>
        <strain evidence="1 2">NCK973</strain>
    </source>
</reference>
<name>A0AB73BQ16_9LACO</name>
<evidence type="ECO:0000313" key="2">
    <source>
        <dbReference type="Proteomes" id="UP000322051"/>
    </source>
</evidence>
<organism evidence="1 2">
    <name type="scientific">Lactobacillus crispatus</name>
    <dbReference type="NCBI Taxonomy" id="47770"/>
    <lineage>
        <taxon>Bacteria</taxon>
        <taxon>Bacillati</taxon>
        <taxon>Bacillota</taxon>
        <taxon>Bacilli</taxon>
        <taxon>Lactobacillales</taxon>
        <taxon>Lactobacillaceae</taxon>
        <taxon>Lactobacillus</taxon>
    </lineage>
</organism>
<evidence type="ECO:0008006" key="3">
    <source>
        <dbReference type="Google" id="ProtNLM"/>
    </source>
</evidence>
<accession>A0AB73BQ16</accession>
<protein>
    <recommendedName>
        <fullName evidence="3">Bacterial toxin 44 domain-containing protein</fullName>
    </recommendedName>
</protein>